<accession>A0A9X1X6E9</accession>
<dbReference type="Gene3D" id="2.40.160.50">
    <property type="entry name" value="membrane protein fhac: a member of the omp85/tpsb transporter family"/>
    <property type="match status" value="1"/>
</dbReference>
<organism evidence="1 2">
    <name type="scientific">Mucilaginibacter straminoryzae</name>
    <dbReference type="NCBI Taxonomy" id="2932774"/>
    <lineage>
        <taxon>Bacteria</taxon>
        <taxon>Pseudomonadati</taxon>
        <taxon>Bacteroidota</taxon>
        <taxon>Sphingobacteriia</taxon>
        <taxon>Sphingobacteriales</taxon>
        <taxon>Sphingobacteriaceae</taxon>
        <taxon>Mucilaginibacter</taxon>
    </lineage>
</organism>
<keyword evidence="2" id="KW-1185">Reference proteome</keyword>
<dbReference type="AlphaFoldDB" id="A0A9X1X6E9"/>
<dbReference type="EMBL" id="JALJEJ010000013">
    <property type="protein sequence ID" value="MCJ8211811.1"/>
    <property type="molecule type" value="Genomic_DNA"/>
</dbReference>
<dbReference type="Proteomes" id="UP001139450">
    <property type="component" value="Unassembled WGS sequence"/>
</dbReference>
<protein>
    <submittedName>
        <fullName evidence="1">Outer membrane protein assembly factor</fullName>
    </submittedName>
</protein>
<proteinExistence type="predicted"/>
<dbReference type="RefSeq" id="WP_245132767.1">
    <property type="nucleotide sequence ID" value="NZ_JALJEJ010000013.1"/>
</dbReference>
<reference evidence="1" key="1">
    <citation type="submission" date="2022-04" db="EMBL/GenBank/DDBJ databases">
        <title>Mucilaginibacter sp. RS28 isolated from freshwater.</title>
        <authorList>
            <person name="Ko S.-R."/>
        </authorList>
    </citation>
    <scope>NUCLEOTIDE SEQUENCE</scope>
    <source>
        <strain evidence="1">RS28</strain>
    </source>
</reference>
<evidence type="ECO:0000313" key="2">
    <source>
        <dbReference type="Proteomes" id="UP001139450"/>
    </source>
</evidence>
<name>A0A9X1X6E9_9SPHI</name>
<comment type="caution">
    <text evidence="1">The sequence shown here is derived from an EMBL/GenBank/DDBJ whole genome shotgun (WGS) entry which is preliminary data.</text>
</comment>
<gene>
    <name evidence="1" type="ORF">MUY27_18980</name>
</gene>
<sequence>MAQGKADSIKVAIEPDYDKVSGAHRIFFGENYRDIWATPVKMRVFHLNQERGGLQIEERGGGMQTKSLRLKDPSGHEWVLRTIQKYPEKILPEDLRKTWVKDVVQDQISAAHPYSFLVVPPLAQALNIPHAHPEIVYIPDDPALGKYQKDFANQVFLFEEREPLDVDKTDNSDKTQKKLKSDNDNEVDQKTVLRARLLDFILGDWDRHNDQWRWERVDKEHGEGILYKPVPRDRDQVFYSTSGVLPWFVSRHLFLAKLQHYGNRIRSVNRWNLNARNFDRIFLTDLSEKDWREEIAYVQQTLSDQLLRDALKKMPPEIYKQGGDELLSKLIARRNNLTEQAIRYYRFISKVVTITGSDKQEQINVERTDDGKAKVTVYKIKKDGTEGHEMYKRTFDPDVTKEVRLFGFGGKDVFHISGGEIPLRVRMIGGEGDDQFVVDSNVDSRHRIMIYDDAKEANQLPSRSAARIKTSTDTIVNKGPEEFKYDFLQPLFLANISRDYGFELIGDFIYQKQGFRKDPYKFRQSLLVNYGFGTNSLLLNYRGEFRHSLGKSDLLVNVLSKGPNYVSNFFGTGNNSVFVREGKRPIAYYRNVYNYIDADVQARYSANRWTVNGGLRAQYYNGDADGNQNKYLKVYDQQHPAEQVFSTQVFAGLVGGFSYDSRNNESLLPYKGVYWKNSLTGMHGLNQGNKTYGQWLSEFSFYVSPTRDSAFVIADRTGAGYTVGNATYYQQLKLGGSQNLRGYYNYRFTGKGMVFNNLEVRLKLLDFESYLVGGTLGVIGFNDIGRVWSQNEQSDTWHDGYGGGLYFLPAKLILIQGVVGFSKEGAYPYISAGFRF</sequence>
<evidence type="ECO:0000313" key="1">
    <source>
        <dbReference type="EMBL" id="MCJ8211811.1"/>
    </source>
</evidence>